<feature type="binding site" evidence="9">
    <location>
        <position position="176"/>
    </location>
    <ligand>
        <name>ATP</name>
        <dbReference type="ChEBI" id="CHEBI:30616"/>
    </ligand>
</feature>
<keyword evidence="4 9" id="KW-0436">Ligase</keyword>
<dbReference type="Pfam" id="PF02569">
    <property type="entry name" value="Pantoate_ligase"/>
    <property type="match status" value="1"/>
</dbReference>
<comment type="catalytic activity">
    <reaction evidence="8 9">
        <text>(R)-pantoate + beta-alanine + ATP = (R)-pantothenate + AMP + diphosphate + H(+)</text>
        <dbReference type="Rhea" id="RHEA:10912"/>
        <dbReference type="ChEBI" id="CHEBI:15378"/>
        <dbReference type="ChEBI" id="CHEBI:15980"/>
        <dbReference type="ChEBI" id="CHEBI:29032"/>
        <dbReference type="ChEBI" id="CHEBI:30616"/>
        <dbReference type="ChEBI" id="CHEBI:33019"/>
        <dbReference type="ChEBI" id="CHEBI:57966"/>
        <dbReference type="ChEBI" id="CHEBI:456215"/>
        <dbReference type="EC" id="6.3.2.1"/>
    </reaction>
</comment>
<feature type="binding site" evidence="9">
    <location>
        <begin position="30"/>
        <end position="37"/>
    </location>
    <ligand>
        <name>ATP</name>
        <dbReference type="ChEBI" id="CHEBI:30616"/>
    </ligand>
</feature>
<dbReference type="NCBIfam" id="TIGR00125">
    <property type="entry name" value="cyt_tran_rel"/>
    <property type="match status" value="1"/>
</dbReference>
<evidence type="ECO:0000256" key="4">
    <source>
        <dbReference type="ARBA" id="ARBA00022598"/>
    </source>
</evidence>
<comment type="function">
    <text evidence="9">Catalyzes the condensation of pantoate with beta-alanine in an ATP-dependent reaction via a pantoyl-adenylate intermediate.</text>
</comment>
<dbReference type="SUPFAM" id="SSF52374">
    <property type="entry name" value="Nucleotidylyl transferase"/>
    <property type="match status" value="1"/>
</dbReference>
<feature type="binding site" evidence="9">
    <location>
        <begin position="184"/>
        <end position="187"/>
    </location>
    <ligand>
        <name>ATP</name>
        <dbReference type="ChEBI" id="CHEBI:30616"/>
    </ligand>
</feature>
<dbReference type="GO" id="GO:0004592">
    <property type="term" value="F:pantoate-beta-alanine ligase activity"/>
    <property type="evidence" value="ECO:0007669"/>
    <property type="project" value="UniProtKB-EC"/>
</dbReference>
<evidence type="ECO:0000256" key="1">
    <source>
        <dbReference type="ARBA" id="ARBA00004990"/>
    </source>
</evidence>
<dbReference type="NCBIfam" id="TIGR00018">
    <property type="entry name" value="panC"/>
    <property type="match status" value="1"/>
</dbReference>
<evidence type="ECO:0000256" key="3">
    <source>
        <dbReference type="ARBA" id="ARBA00022490"/>
    </source>
</evidence>
<dbReference type="Proteomes" id="UP001223586">
    <property type="component" value="Unassembled WGS sequence"/>
</dbReference>
<organism evidence="10 11">
    <name type="scientific">Bacillus chungangensis</name>
    <dbReference type="NCBI Taxonomy" id="587633"/>
    <lineage>
        <taxon>Bacteria</taxon>
        <taxon>Bacillati</taxon>
        <taxon>Bacillota</taxon>
        <taxon>Bacilli</taxon>
        <taxon>Bacillales</taxon>
        <taxon>Bacillaceae</taxon>
        <taxon>Bacillus</taxon>
    </lineage>
</organism>
<comment type="subunit">
    <text evidence="9">Homodimer.</text>
</comment>
<dbReference type="Gene3D" id="3.40.50.620">
    <property type="entry name" value="HUPs"/>
    <property type="match status" value="1"/>
</dbReference>
<evidence type="ECO:0000256" key="2">
    <source>
        <dbReference type="ARBA" id="ARBA00009256"/>
    </source>
</evidence>
<dbReference type="InterPro" id="IPR004821">
    <property type="entry name" value="Cyt_trans-like"/>
</dbReference>
<feature type="binding site" evidence="9">
    <location>
        <begin position="147"/>
        <end position="150"/>
    </location>
    <ligand>
        <name>ATP</name>
        <dbReference type="ChEBI" id="CHEBI:30616"/>
    </ligand>
</feature>
<dbReference type="InterPro" id="IPR042176">
    <property type="entry name" value="Pantoate_ligase_C"/>
</dbReference>
<accession>A0ABT9WSH6</accession>
<feature type="binding site" evidence="9">
    <location>
        <position position="61"/>
    </location>
    <ligand>
        <name>beta-alanine</name>
        <dbReference type="ChEBI" id="CHEBI:57966"/>
    </ligand>
</feature>
<gene>
    <name evidence="9" type="primary">panC</name>
    <name evidence="10" type="ORF">J2S08_002010</name>
</gene>
<evidence type="ECO:0000313" key="10">
    <source>
        <dbReference type="EMBL" id="MDQ0176174.1"/>
    </source>
</evidence>
<evidence type="ECO:0000256" key="8">
    <source>
        <dbReference type="ARBA" id="ARBA00048258"/>
    </source>
</evidence>
<reference evidence="10 11" key="1">
    <citation type="submission" date="2023-07" db="EMBL/GenBank/DDBJ databases">
        <title>Genomic Encyclopedia of Type Strains, Phase IV (KMG-IV): sequencing the most valuable type-strain genomes for metagenomic binning, comparative biology and taxonomic classification.</title>
        <authorList>
            <person name="Goeker M."/>
        </authorList>
    </citation>
    <scope>NUCLEOTIDE SEQUENCE [LARGE SCALE GENOMIC DNA]</scope>
    <source>
        <strain evidence="10 11">DSM 23837</strain>
    </source>
</reference>
<evidence type="ECO:0000256" key="9">
    <source>
        <dbReference type="HAMAP-Rule" id="MF_00158"/>
    </source>
</evidence>
<dbReference type="PANTHER" id="PTHR21299:SF1">
    <property type="entry name" value="PANTOATE--BETA-ALANINE LIGASE"/>
    <property type="match status" value="1"/>
</dbReference>
<dbReference type="EMBL" id="JAUSTT010000010">
    <property type="protein sequence ID" value="MDQ0176174.1"/>
    <property type="molecule type" value="Genomic_DNA"/>
</dbReference>
<comment type="miscellaneous">
    <text evidence="9">The reaction proceeds by a bi uni uni bi ping pong mechanism.</text>
</comment>
<comment type="caution">
    <text evidence="10">The sequence shown here is derived from an EMBL/GenBank/DDBJ whole genome shotgun (WGS) entry which is preliminary data.</text>
</comment>
<dbReference type="InterPro" id="IPR003721">
    <property type="entry name" value="Pantoate_ligase"/>
</dbReference>
<keyword evidence="7 9" id="KW-0067">ATP-binding</keyword>
<evidence type="ECO:0000256" key="6">
    <source>
        <dbReference type="ARBA" id="ARBA00022741"/>
    </source>
</evidence>
<comment type="similarity">
    <text evidence="2 9">Belongs to the pantothenate synthetase family.</text>
</comment>
<comment type="subcellular location">
    <subcellularLocation>
        <location evidence="9">Cytoplasm</location>
    </subcellularLocation>
</comment>
<evidence type="ECO:0000313" key="11">
    <source>
        <dbReference type="Proteomes" id="UP001223586"/>
    </source>
</evidence>
<dbReference type="Gene3D" id="3.30.1300.10">
    <property type="entry name" value="Pantoate-beta-alanine ligase, C-terminal domain"/>
    <property type="match status" value="1"/>
</dbReference>
<protein>
    <recommendedName>
        <fullName evidence="9">Pantothenate synthetase</fullName>
        <shortName evidence="9">PS</shortName>
        <ecNumber evidence="9">6.3.2.1</ecNumber>
    </recommendedName>
    <alternativeName>
        <fullName evidence="9">Pantoate--beta-alanine ligase</fullName>
    </alternativeName>
    <alternativeName>
        <fullName evidence="9">Pantoate-activating enzyme</fullName>
    </alternativeName>
</protein>
<feature type="binding site" evidence="9">
    <location>
        <position position="153"/>
    </location>
    <ligand>
        <name>(R)-pantoate</name>
        <dbReference type="ChEBI" id="CHEBI:15980"/>
    </ligand>
</feature>
<feature type="binding site" evidence="9">
    <location>
        <position position="61"/>
    </location>
    <ligand>
        <name>(R)-pantoate</name>
        <dbReference type="ChEBI" id="CHEBI:15980"/>
    </ligand>
</feature>
<dbReference type="InterPro" id="IPR014729">
    <property type="entry name" value="Rossmann-like_a/b/a_fold"/>
</dbReference>
<dbReference type="EC" id="6.3.2.1" evidence="9"/>
<dbReference type="HAMAP" id="MF_00158">
    <property type="entry name" value="PanC"/>
    <property type="match status" value="1"/>
</dbReference>
<dbReference type="PANTHER" id="PTHR21299">
    <property type="entry name" value="CYTIDYLATE KINASE/PANTOATE-BETA-ALANINE LIGASE"/>
    <property type="match status" value="1"/>
</dbReference>
<keyword evidence="11" id="KW-1185">Reference proteome</keyword>
<keyword evidence="3 9" id="KW-0963">Cytoplasm</keyword>
<keyword evidence="5 9" id="KW-0566">Pantothenate biosynthesis</keyword>
<dbReference type="CDD" id="cd00560">
    <property type="entry name" value="PanC"/>
    <property type="match status" value="1"/>
</dbReference>
<proteinExistence type="inferred from homology"/>
<dbReference type="RefSeq" id="WP_307229119.1">
    <property type="nucleotide sequence ID" value="NZ_JAUSTT010000010.1"/>
</dbReference>
<feature type="active site" description="Proton donor" evidence="9">
    <location>
        <position position="37"/>
    </location>
</feature>
<evidence type="ECO:0000256" key="5">
    <source>
        <dbReference type="ARBA" id="ARBA00022655"/>
    </source>
</evidence>
<name>A0ABT9WSH6_9BACI</name>
<evidence type="ECO:0000256" key="7">
    <source>
        <dbReference type="ARBA" id="ARBA00022840"/>
    </source>
</evidence>
<sequence length="282" mass="31954">MRVVTTKAELQQLLKIEKKQQKTIGFVPTMGYLHEGHLALVKHACQENDIVVMSIFVNPLQFGPKEDFDAYPRNQKRDEQLAADAEVDYLFVPSVEEMYPYPLSIKLSVEQRVNVLCGNNRPGHFDGVATVLTKLFHIIMPDRAYFGRKDAQQLAVVDGLIQDLDFPIKLVGVETVREADGLAKSSRNVYLTDTERKEAAVLYKSLKQAEKAILEGERKPAQIIHLVKNCLNKHTNAQVEYVEIYQYPTLKEAASLHGMILIAIAVRFKKARLIDNLILEIP</sequence>
<keyword evidence="6 9" id="KW-0547">Nucleotide-binding</keyword>
<comment type="pathway">
    <text evidence="1 9">Cofactor biosynthesis; (R)-pantothenate biosynthesis; (R)-pantothenate from (R)-pantoate and beta-alanine: step 1/1.</text>
</comment>